<evidence type="ECO:0000313" key="2">
    <source>
        <dbReference type="EMBL" id="KUG29180.1"/>
    </source>
</evidence>
<dbReference type="InterPro" id="IPR027485">
    <property type="entry name" value="AMMECR1_N"/>
</dbReference>
<organism evidence="2">
    <name type="scientific">hydrocarbon metagenome</name>
    <dbReference type="NCBI Taxonomy" id="938273"/>
    <lineage>
        <taxon>unclassified sequences</taxon>
        <taxon>metagenomes</taxon>
        <taxon>ecological metagenomes</taxon>
    </lineage>
</organism>
<evidence type="ECO:0000259" key="1">
    <source>
        <dbReference type="PROSITE" id="PS51112"/>
    </source>
</evidence>
<dbReference type="SUPFAM" id="SSF143447">
    <property type="entry name" value="AMMECR1-like"/>
    <property type="match status" value="1"/>
</dbReference>
<name>A0A0W8G815_9ZZZZ</name>
<dbReference type="InterPro" id="IPR027623">
    <property type="entry name" value="AmmeMemoSam_A"/>
</dbReference>
<dbReference type="NCBIfam" id="TIGR04335">
    <property type="entry name" value="AmmeMemoSam_A"/>
    <property type="match status" value="1"/>
</dbReference>
<dbReference type="PROSITE" id="PS51112">
    <property type="entry name" value="AMMECR1"/>
    <property type="match status" value="1"/>
</dbReference>
<dbReference type="EMBL" id="LNQE01000124">
    <property type="protein sequence ID" value="KUG29180.1"/>
    <property type="molecule type" value="Genomic_DNA"/>
</dbReference>
<dbReference type="InterPro" id="IPR023473">
    <property type="entry name" value="AMMECR1"/>
</dbReference>
<dbReference type="InterPro" id="IPR036071">
    <property type="entry name" value="AMMECR1_dom_sf"/>
</dbReference>
<dbReference type="PANTHER" id="PTHR13016">
    <property type="entry name" value="AMMECR1 HOMOLOG"/>
    <property type="match status" value="1"/>
</dbReference>
<sequence length="183" mass="20908">MERFRFSLSDTEKSALKELVWRRIMDRLSGCEGTLPEPPTDQLREPYGAFVTLKRQGHLRGCIGHIVADRPLWANVADMALAAAFEDPRFPPLTRAELEGLEVEITVLSPLAPCPDPERIEIGRHGLYLRRGMHSGLLLPQVPVEWGWDRVTFLRQTCRKAGLPEDAWKDPDTKIYWFEGVVF</sequence>
<dbReference type="InterPro" id="IPR023472">
    <property type="entry name" value="Uncharacterised_MJ0810"/>
</dbReference>
<feature type="domain" description="AMMECR1" evidence="1">
    <location>
        <begin position="11"/>
        <end position="183"/>
    </location>
</feature>
<gene>
    <name evidence="2" type="ORF">ASZ90_000962</name>
</gene>
<accession>A0A0W8G815</accession>
<comment type="caution">
    <text evidence="2">The sequence shown here is derived from an EMBL/GenBank/DDBJ whole genome shotgun (WGS) entry which is preliminary data.</text>
</comment>
<dbReference type="PANTHER" id="PTHR13016:SF0">
    <property type="entry name" value="AMME SYNDROME CANDIDATE GENE 1 PROTEIN"/>
    <property type="match status" value="1"/>
</dbReference>
<dbReference type="InterPro" id="IPR002733">
    <property type="entry name" value="AMMECR1_domain"/>
</dbReference>
<dbReference type="Gene3D" id="3.30.700.20">
    <property type="entry name" value="Hypothetical protein ph0010, domain 1"/>
    <property type="match status" value="1"/>
</dbReference>
<dbReference type="AlphaFoldDB" id="A0A0W8G815"/>
<protein>
    <submittedName>
        <fullName evidence="2">Putative acr</fullName>
    </submittedName>
</protein>
<dbReference type="Pfam" id="PF01871">
    <property type="entry name" value="AMMECR1"/>
    <property type="match status" value="1"/>
</dbReference>
<dbReference type="Gene3D" id="3.30.1490.150">
    <property type="entry name" value="Hypothetical protein ph0010, domain 2"/>
    <property type="match status" value="1"/>
</dbReference>
<proteinExistence type="inferred from homology"/>
<reference evidence="2" key="1">
    <citation type="journal article" date="2015" name="Proc. Natl. Acad. Sci. U.S.A.">
        <title>Networks of energetic and metabolic interactions define dynamics in microbial communities.</title>
        <authorList>
            <person name="Embree M."/>
            <person name="Liu J.K."/>
            <person name="Al-Bassam M.M."/>
            <person name="Zengler K."/>
        </authorList>
    </citation>
    <scope>NUCLEOTIDE SEQUENCE</scope>
</reference>
<dbReference type="HAMAP" id="MF_00645">
    <property type="entry name" value="AMMECR1"/>
    <property type="match status" value="1"/>
</dbReference>
<dbReference type="NCBIfam" id="TIGR00296">
    <property type="entry name" value="TIGR00296 family protein"/>
    <property type="match status" value="1"/>
</dbReference>